<gene>
    <name evidence="1" type="ORF">PLEPLA_LOCUS29079</name>
</gene>
<dbReference type="AlphaFoldDB" id="A0A9N7UZP7"/>
<evidence type="ECO:0000313" key="2">
    <source>
        <dbReference type="Proteomes" id="UP001153269"/>
    </source>
</evidence>
<evidence type="ECO:0000313" key="1">
    <source>
        <dbReference type="EMBL" id="CAB1441301.1"/>
    </source>
</evidence>
<keyword evidence="2" id="KW-1185">Reference proteome</keyword>
<name>A0A9N7UZP7_PLEPL</name>
<organism evidence="1 2">
    <name type="scientific">Pleuronectes platessa</name>
    <name type="common">European plaice</name>
    <dbReference type="NCBI Taxonomy" id="8262"/>
    <lineage>
        <taxon>Eukaryota</taxon>
        <taxon>Metazoa</taxon>
        <taxon>Chordata</taxon>
        <taxon>Craniata</taxon>
        <taxon>Vertebrata</taxon>
        <taxon>Euteleostomi</taxon>
        <taxon>Actinopterygii</taxon>
        <taxon>Neopterygii</taxon>
        <taxon>Teleostei</taxon>
        <taxon>Neoteleostei</taxon>
        <taxon>Acanthomorphata</taxon>
        <taxon>Carangaria</taxon>
        <taxon>Pleuronectiformes</taxon>
        <taxon>Pleuronectoidei</taxon>
        <taxon>Pleuronectidae</taxon>
        <taxon>Pleuronectes</taxon>
    </lineage>
</organism>
<dbReference type="EMBL" id="CADEAL010002610">
    <property type="protein sequence ID" value="CAB1441301.1"/>
    <property type="molecule type" value="Genomic_DNA"/>
</dbReference>
<comment type="caution">
    <text evidence="1">The sequence shown here is derived from an EMBL/GenBank/DDBJ whole genome shotgun (WGS) entry which is preliminary data.</text>
</comment>
<protein>
    <submittedName>
        <fullName evidence="1">Uncharacterized protein</fullName>
    </submittedName>
</protein>
<reference evidence="1" key="1">
    <citation type="submission" date="2020-03" db="EMBL/GenBank/DDBJ databases">
        <authorList>
            <person name="Weist P."/>
        </authorList>
    </citation>
    <scope>NUCLEOTIDE SEQUENCE</scope>
</reference>
<accession>A0A9N7UZP7</accession>
<proteinExistence type="predicted"/>
<sequence length="95" mass="10783">MQPETGGVLEHVPVLIYNNFQTLCRCLTSFGEVYEVWSYLLYPCYPSIGTIGSSGPAYPRSSKPAAVAVDDARGRNTPCRMRWLRCQTFRQFLFP</sequence>
<dbReference type="Proteomes" id="UP001153269">
    <property type="component" value="Unassembled WGS sequence"/>
</dbReference>